<reference evidence="11 12" key="1">
    <citation type="journal article" date="2018" name="Sci. Rep.">
        <title>A complete Leishmania donovani reference genome identifies novel genetic variations associated with virulence.</title>
        <authorList>
            <person name="Lypaczewski P."/>
            <person name="Hoshizaki J."/>
            <person name="Zhang W.-W."/>
            <person name="McCall L.-I."/>
            <person name="Torcivia-Rodriguez J."/>
            <person name="Simonyan V."/>
            <person name="Kaur A."/>
            <person name="Dewar K."/>
            <person name="Matlashewski G."/>
        </authorList>
    </citation>
    <scope>NUCLEOTIDE SEQUENCE [LARGE SCALE GENOMIC DNA]</scope>
    <source>
        <strain evidence="11 12">LdCL</strain>
    </source>
</reference>
<evidence type="ECO:0000313" key="11">
    <source>
        <dbReference type="EMBL" id="AYU76354.1"/>
    </source>
</evidence>
<feature type="compositionally biased region" description="Low complexity" evidence="9">
    <location>
        <begin position="1613"/>
        <end position="1623"/>
    </location>
</feature>
<keyword evidence="10" id="KW-1133">Transmembrane helix</keyword>
<evidence type="ECO:0000256" key="6">
    <source>
        <dbReference type="ARBA" id="ARBA00022840"/>
    </source>
</evidence>
<evidence type="ECO:0000256" key="9">
    <source>
        <dbReference type="SAM" id="MobiDB-lite"/>
    </source>
</evidence>
<organism evidence="11 12">
    <name type="scientific">Leishmania donovani</name>
    <dbReference type="NCBI Taxonomy" id="5661"/>
    <lineage>
        <taxon>Eukaryota</taxon>
        <taxon>Discoba</taxon>
        <taxon>Euglenozoa</taxon>
        <taxon>Kinetoplastea</taxon>
        <taxon>Metakinetoplastina</taxon>
        <taxon>Trypanosomatida</taxon>
        <taxon>Trypanosomatidae</taxon>
        <taxon>Leishmaniinae</taxon>
        <taxon>Leishmania</taxon>
    </lineage>
</organism>
<feature type="compositionally biased region" description="Low complexity" evidence="9">
    <location>
        <begin position="398"/>
        <end position="416"/>
    </location>
</feature>
<feature type="region of interest" description="Disordered" evidence="9">
    <location>
        <begin position="849"/>
        <end position="873"/>
    </location>
</feature>
<dbReference type="EC" id="2.7.11.1" evidence="1"/>
<feature type="region of interest" description="Disordered" evidence="9">
    <location>
        <begin position="542"/>
        <end position="602"/>
    </location>
</feature>
<proteinExistence type="predicted"/>
<feature type="region of interest" description="Disordered" evidence="9">
    <location>
        <begin position="920"/>
        <end position="967"/>
    </location>
</feature>
<feature type="compositionally biased region" description="Low complexity" evidence="9">
    <location>
        <begin position="1776"/>
        <end position="1787"/>
    </location>
</feature>
<dbReference type="VEuPathDB" id="TriTrypDB:LdBPK_080530.1"/>
<dbReference type="InterPro" id="IPR050660">
    <property type="entry name" value="NEK_Ser/Thr_kinase"/>
</dbReference>
<name>A0A3S7WQ80_LEIDO</name>
<evidence type="ECO:0000256" key="5">
    <source>
        <dbReference type="ARBA" id="ARBA00022777"/>
    </source>
</evidence>
<feature type="region of interest" description="Disordered" evidence="9">
    <location>
        <begin position="2092"/>
        <end position="2128"/>
    </location>
</feature>
<sequence length="2328" mass="246110">MGTSRVHSTSGTAGARWNSISLGPRSIAGSTRGPHGLQCRRGFRVLHFLLACAIALHAVTAPLSTCYAYIRHAAAPPSITAETPAAPSLIRPNGLPPAAPAAPWRTLNESLLPYPVFYPAIALLNNSILLLGGCATATCATPVGASGTRVAASRHRASAATSVTSPYHERLLSLNVDKGNITTLPQLTLPSGLGFAGRYAAVTLTDSVYVARSCTMSTQSPAEVASMTAEELQAMQAAYAPVVAFYPEGTAHASTRVGGPDPPPAVNLTYFKVPADRVRVNASCTALATENKLLIIGGFLLSGKRVTASVDSFNVVTRKYDADVAFLTAPVLQPSVATSTGFAAVAGGWTYEADTTASATREARALQEESRVRRSSRVAVSGEPLHLVQELATPPGKSSASPRSVTPSSPPSRSVPSPAPLQPVARYLFDLLFFEPDRVRGCSRAAPRGALQIGGSICVSPVDSSTLPRTAVEDILLSPNGCHVAVFGGQVVLVDHNLGHIAALDIRARLAQAFAARAPLVLRPPPAVTLLRTAKPNAAARAFAGTESSASRDAQASSRHNDHAGSTAVFDSSGSSSAAPMTSSTSSSSSATASSSSSSAPLPEYRYSWMQPTLISLPYARRPAPAAAPDPPVMADTILLYYALGGEDVWSQVVTAAGDSAAADLLDPSGRQHVVPQLHGDPSTLRATGKGTEAVVRREPTLRWAQRELPDVRYDRDRPELLAVTMPTPLWPDALTLQTNSEGIIHLAFRDLNYTRYCRWNRLVDNDDDNVVCAVRLSSRRDCVGNTAGTLDSAYDGSPNATILFSASGSTTPVYVCFSYVVRPTLWPTCRIRQSFSILNPMMPLRILDNSHTTSAPTPTPRPSPTRDPADKTTSSPLFMLAVGVSIVTLLVAVLLAARLQHVPEDGLLVMSLLDRGDGAGDQHASPGIRGRSCGGAARHNGQGRRKRLLRGSGEPNKAADVEDDDEPGLYPISTYAEFLQVVGSAQEDSEARMLATAVDVLRLHQHRYRVLSRIGQGPHSLCFLALRKAPPPPPLRVQQQRVRGAGAGMNRRVRMLDGDASPVVRSSLFTRPPSSFPAASATLSPGVPTTATSSLWAARHDQRTAVVVKYTQCPDDATRALITRLCERLRDLQADAVTEALGATGVYRQHRNSAPSRRPHRRYRPSDTSSTVSSAAALRPLDVSTQLTCGIAREVASGGRSSRGGAAAQAPQTDAEDATAPPTSRRDSSAIIVTTASRAGCQPLPPLSSAANEARVIDGDDDDNSCAWLDAHEVNVVLSLFLLLPEDLFVSYEVSVLQQQNSNSSSQHAHVDRSGRLTPLSVSQAAVEWNRRHVWPGANAEPAKASHHRQRHRCTPMLSAGQSLPEQSTPRVCWAACVNPLQPSTLRPWSLCLVMPYERSGDLADFILRCQQVQLLPADVTGAKGTKRTGLSSRTSASPACVPPVHHCWTESLLCSILFQVCTGLQLLHAQSPPILHGNIKQTNVLLREPASFSVARRRVVVAGTPAALAGMKMGVSSGRGGLEDANGDLDMAAATMRVPGAQQAREGEGGWRDRRLEAGIAAAARPLSAHASFWRASSLVAAATAVWQAGSPVLRSSLSIGSPPSLFRAGATASSSTAAFSHDAPQEGQPQLQPHEDEQLWPPERARHLLSTHTYLPISLTDGGMSWWLTVQLPLRLRGCFGRTTRSTLRQAPAGLCWLRRLDPPPSSPPPITTKSSVLPSEDCIAALADFLFTFIDVPTHVAPELLWGRLCTLSQSGHGDEGGAAAGLAVPGSSLTQSSSSLHSIRNRREQHVASSRRDGRRRGDGDSLTHRRCGDVAREPAASPAVGSANLLRATASDELGANVTGDKQALGVLPQQQQPQLQRHDDPYADEDMDDRDVELDIDEDGIFTCEEVNALTSAMWKAEGLTRVPRGSRHYRQAPPQQRTSAAAVDPLLPGALAASTTTPGGGSVADVTLQPLRNTTGEDGGRRGLGGDMRGLPSSFSNAPLFASTTTAATGLPSTSSTQPTSQALHRHHNDVDRQLCGNSNNGGRRMAEGGGGSVGGEGSRSSSSVYEVLIQRVLAMDTASDIWSLGVLLYGMCADTVDAQQQQQHHRHHQTSASTPTSTLSPPHATEAGSSRVRAHEGVADTLPPAIPTCTCASRLAQRAFAALLGDLYDLAVTGVPSGGPGNNGWSCDGGAGLRSVGGDEGDGVDVEPPDEAADDRLRWPRSCALEDEVMQVIGEAGYTHALASVLASMLSPVAARRPSAGDIVNQLRLVTTGAPATLASDIMRGGGGGLADADREYSVARQGPPPRTRHSGGASDATSSVMLHEQTARMALRQR</sequence>
<protein>
    <recommendedName>
        <fullName evidence="1">non-specific serine/threonine protein kinase</fullName>
        <ecNumber evidence="1">2.7.11.1</ecNumber>
    </recommendedName>
</protein>
<dbReference type="Gene3D" id="2.120.10.80">
    <property type="entry name" value="Kelch-type beta propeller"/>
    <property type="match status" value="1"/>
</dbReference>
<dbReference type="GO" id="GO:0005524">
    <property type="term" value="F:ATP binding"/>
    <property type="evidence" value="ECO:0007669"/>
    <property type="project" value="UniProtKB-KW"/>
</dbReference>
<evidence type="ECO:0000256" key="3">
    <source>
        <dbReference type="ARBA" id="ARBA00022679"/>
    </source>
</evidence>
<keyword evidence="5" id="KW-0418">Kinase</keyword>
<evidence type="ECO:0000256" key="8">
    <source>
        <dbReference type="ARBA" id="ARBA00048679"/>
    </source>
</evidence>
<feature type="compositionally biased region" description="Gly residues" evidence="9">
    <location>
        <begin position="2040"/>
        <end position="2050"/>
    </location>
</feature>
<dbReference type="Proteomes" id="UP000274082">
    <property type="component" value="Chromosome 8"/>
</dbReference>
<feature type="compositionally biased region" description="Low complexity" evidence="9">
    <location>
        <begin position="566"/>
        <end position="600"/>
    </location>
</feature>
<dbReference type="Gene3D" id="1.10.510.10">
    <property type="entry name" value="Transferase(Phosphotransferase) domain 1"/>
    <property type="match status" value="1"/>
</dbReference>
<feature type="region of interest" description="Disordered" evidence="9">
    <location>
        <begin position="391"/>
        <end position="418"/>
    </location>
</feature>
<keyword evidence="12" id="KW-1185">Reference proteome</keyword>
<dbReference type="PANTHER" id="PTHR43671:SF98">
    <property type="entry name" value="SERINE_THREONINE-PROTEIN KINASE NEK11"/>
    <property type="match status" value="1"/>
</dbReference>
<feature type="region of interest" description="Disordered" evidence="9">
    <location>
        <begin position="2289"/>
        <end position="2328"/>
    </location>
</feature>
<keyword evidence="10" id="KW-0472">Membrane</keyword>
<dbReference type="PANTHER" id="PTHR43671">
    <property type="entry name" value="SERINE/THREONINE-PROTEIN KINASE NEK"/>
    <property type="match status" value="1"/>
</dbReference>
<keyword evidence="4" id="KW-0547">Nucleotide-binding</keyword>
<comment type="catalytic activity">
    <reaction evidence="8">
        <text>L-seryl-[protein] + ATP = O-phospho-L-seryl-[protein] + ADP + H(+)</text>
        <dbReference type="Rhea" id="RHEA:17989"/>
        <dbReference type="Rhea" id="RHEA-COMP:9863"/>
        <dbReference type="Rhea" id="RHEA-COMP:11604"/>
        <dbReference type="ChEBI" id="CHEBI:15378"/>
        <dbReference type="ChEBI" id="CHEBI:29999"/>
        <dbReference type="ChEBI" id="CHEBI:30616"/>
        <dbReference type="ChEBI" id="CHEBI:83421"/>
        <dbReference type="ChEBI" id="CHEBI:456216"/>
        <dbReference type="EC" id="2.7.11.1"/>
    </reaction>
</comment>
<dbReference type="SUPFAM" id="SSF56112">
    <property type="entry name" value="Protein kinase-like (PK-like)"/>
    <property type="match status" value="1"/>
</dbReference>
<gene>
    <name evidence="11" type="ORF">LdCL_080010200</name>
</gene>
<dbReference type="EMBL" id="CP029507">
    <property type="protein sequence ID" value="AYU76354.1"/>
    <property type="molecule type" value="Genomic_DNA"/>
</dbReference>
<dbReference type="GO" id="GO:0004674">
    <property type="term" value="F:protein serine/threonine kinase activity"/>
    <property type="evidence" value="ECO:0007669"/>
    <property type="project" value="UniProtKB-KW"/>
</dbReference>
<evidence type="ECO:0000256" key="4">
    <source>
        <dbReference type="ARBA" id="ARBA00022741"/>
    </source>
</evidence>
<keyword evidence="2" id="KW-0723">Serine/threonine-protein kinase</keyword>
<dbReference type="SUPFAM" id="SSF117281">
    <property type="entry name" value="Kelch motif"/>
    <property type="match status" value="1"/>
</dbReference>
<feature type="compositionally biased region" description="Low complexity" evidence="9">
    <location>
        <begin position="548"/>
        <end position="558"/>
    </location>
</feature>
<keyword evidence="3" id="KW-0808">Transferase</keyword>
<comment type="catalytic activity">
    <reaction evidence="7">
        <text>L-threonyl-[protein] + ATP = O-phospho-L-threonyl-[protein] + ADP + H(+)</text>
        <dbReference type="Rhea" id="RHEA:46608"/>
        <dbReference type="Rhea" id="RHEA-COMP:11060"/>
        <dbReference type="Rhea" id="RHEA-COMP:11605"/>
        <dbReference type="ChEBI" id="CHEBI:15378"/>
        <dbReference type="ChEBI" id="CHEBI:30013"/>
        <dbReference type="ChEBI" id="CHEBI:30616"/>
        <dbReference type="ChEBI" id="CHEBI:61977"/>
        <dbReference type="ChEBI" id="CHEBI:456216"/>
        <dbReference type="EC" id="2.7.11.1"/>
    </reaction>
</comment>
<feature type="compositionally biased region" description="Basic and acidic residues" evidence="9">
    <location>
        <begin position="1790"/>
        <end position="1822"/>
    </location>
</feature>
<dbReference type="InterPro" id="IPR015915">
    <property type="entry name" value="Kelch-typ_b-propeller"/>
</dbReference>
<evidence type="ECO:0000256" key="1">
    <source>
        <dbReference type="ARBA" id="ARBA00012513"/>
    </source>
</evidence>
<feature type="region of interest" description="Disordered" evidence="9">
    <location>
        <begin position="1197"/>
        <end position="1228"/>
    </location>
</feature>
<evidence type="ECO:0000313" key="12">
    <source>
        <dbReference type="Proteomes" id="UP000274082"/>
    </source>
</evidence>
<keyword evidence="10" id="KW-0812">Transmembrane</keyword>
<dbReference type="VEuPathDB" id="TriTrypDB:LdCL_080010200"/>
<feature type="compositionally biased region" description="Low complexity" evidence="9">
    <location>
        <begin position="2103"/>
        <end position="2115"/>
    </location>
</feature>
<accession>A0A3S7WQ80</accession>
<feature type="transmembrane region" description="Helical" evidence="10">
    <location>
        <begin position="45"/>
        <end position="70"/>
    </location>
</feature>
<dbReference type="VEuPathDB" id="TriTrypDB:LDHU3_08.0590"/>
<feature type="compositionally biased region" description="Low complexity" evidence="9">
    <location>
        <begin position="1167"/>
        <end position="1178"/>
    </location>
</feature>
<feature type="region of interest" description="Disordered" evidence="9">
    <location>
        <begin position="1613"/>
        <end position="1638"/>
    </location>
</feature>
<feature type="compositionally biased region" description="Low complexity" evidence="9">
    <location>
        <begin position="1197"/>
        <end position="1209"/>
    </location>
</feature>
<dbReference type="InterPro" id="IPR011009">
    <property type="entry name" value="Kinase-like_dom_sf"/>
</dbReference>
<evidence type="ECO:0000256" key="2">
    <source>
        <dbReference type="ARBA" id="ARBA00022527"/>
    </source>
</evidence>
<feature type="region of interest" description="Disordered" evidence="9">
    <location>
        <begin position="1963"/>
        <end position="2053"/>
    </location>
</feature>
<feature type="compositionally biased region" description="Polar residues" evidence="9">
    <location>
        <begin position="1985"/>
        <end position="2000"/>
    </location>
</feature>
<feature type="region of interest" description="Disordered" evidence="9">
    <location>
        <begin position="1147"/>
        <end position="1178"/>
    </location>
</feature>
<dbReference type="OrthoDB" id="538607at2759"/>
<feature type="region of interest" description="Disordered" evidence="9">
    <location>
        <begin position="1764"/>
        <end position="1828"/>
    </location>
</feature>
<keyword evidence="6" id="KW-0067">ATP-binding</keyword>
<evidence type="ECO:0000256" key="7">
    <source>
        <dbReference type="ARBA" id="ARBA00047899"/>
    </source>
</evidence>
<feature type="compositionally biased region" description="Low complexity" evidence="9">
    <location>
        <begin position="2004"/>
        <end position="2014"/>
    </location>
</feature>
<evidence type="ECO:0000256" key="10">
    <source>
        <dbReference type="SAM" id="Phobius"/>
    </source>
</evidence>